<protein>
    <submittedName>
        <fullName evidence="2">Uncharacterized protein</fullName>
    </submittedName>
</protein>
<proteinExistence type="predicted"/>
<evidence type="ECO:0000313" key="2">
    <source>
        <dbReference type="EMBL" id="ELK00897.1"/>
    </source>
</evidence>
<sequence length="67" mass="7974">MDTYEYVRDKPWAGRDKACLRDIQTGFFNHSKSVMDQKLQDAIPNKSLQNNWFKQQRKENRSATLKP</sequence>
<accession>L5JPP8</accession>
<dbReference type="InParanoid" id="L5JPP8"/>
<gene>
    <name evidence="2" type="ORF">PAL_GLEAN10018345</name>
</gene>
<reference evidence="3" key="1">
    <citation type="journal article" date="2013" name="Science">
        <title>Comparative analysis of bat genomes provides insight into the evolution of flight and immunity.</title>
        <authorList>
            <person name="Zhang G."/>
            <person name="Cowled C."/>
            <person name="Shi Z."/>
            <person name="Huang Z."/>
            <person name="Bishop-Lilly K.A."/>
            <person name="Fang X."/>
            <person name="Wynne J.W."/>
            <person name="Xiong Z."/>
            <person name="Baker M.L."/>
            <person name="Zhao W."/>
            <person name="Tachedjian M."/>
            <person name="Zhu Y."/>
            <person name="Zhou P."/>
            <person name="Jiang X."/>
            <person name="Ng J."/>
            <person name="Yang L."/>
            <person name="Wu L."/>
            <person name="Xiao J."/>
            <person name="Feng Y."/>
            <person name="Chen Y."/>
            <person name="Sun X."/>
            <person name="Zhang Y."/>
            <person name="Marsh G.A."/>
            <person name="Crameri G."/>
            <person name="Broder C.C."/>
            <person name="Frey K.G."/>
            <person name="Wang L.F."/>
            <person name="Wang J."/>
        </authorList>
    </citation>
    <scope>NUCLEOTIDE SEQUENCE [LARGE SCALE GENOMIC DNA]</scope>
</reference>
<evidence type="ECO:0000256" key="1">
    <source>
        <dbReference type="SAM" id="MobiDB-lite"/>
    </source>
</evidence>
<dbReference type="EMBL" id="KB031155">
    <property type="protein sequence ID" value="ELK00897.1"/>
    <property type="molecule type" value="Genomic_DNA"/>
</dbReference>
<organism evidence="2 3">
    <name type="scientific">Pteropus alecto</name>
    <name type="common">Black flying fox</name>
    <dbReference type="NCBI Taxonomy" id="9402"/>
    <lineage>
        <taxon>Eukaryota</taxon>
        <taxon>Metazoa</taxon>
        <taxon>Chordata</taxon>
        <taxon>Craniata</taxon>
        <taxon>Vertebrata</taxon>
        <taxon>Euteleostomi</taxon>
        <taxon>Mammalia</taxon>
        <taxon>Eutheria</taxon>
        <taxon>Laurasiatheria</taxon>
        <taxon>Chiroptera</taxon>
        <taxon>Yinpterochiroptera</taxon>
        <taxon>Pteropodoidea</taxon>
        <taxon>Pteropodidae</taxon>
        <taxon>Pteropodinae</taxon>
        <taxon>Pteropus</taxon>
    </lineage>
</organism>
<keyword evidence="3" id="KW-1185">Reference proteome</keyword>
<name>L5JPP8_PTEAL</name>
<evidence type="ECO:0000313" key="3">
    <source>
        <dbReference type="Proteomes" id="UP000010552"/>
    </source>
</evidence>
<dbReference type="AlphaFoldDB" id="L5JPP8"/>
<dbReference type="Proteomes" id="UP000010552">
    <property type="component" value="Unassembled WGS sequence"/>
</dbReference>
<feature type="region of interest" description="Disordered" evidence="1">
    <location>
        <begin position="46"/>
        <end position="67"/>
    </location>
</feature>